<feature type="compositionally biased region" description="Basic and acidic residues" evidence="10">
    <location>
        <begin position="40"/>
        <end position="50"/>
    </location>
</feature>
<dbReference type="InterPro" id="IPR001678">
    <property type="entry name" value="MeTrfase_RsmB-F_NOP2_dom"/>
</dbReference>
<feature type="region of interest" description="Disordered" evidence="10">
    <location>
        <begin position="752"/>
        <end position="779"/>
    </location>
</feature>
<protein>
    <submittedName>
        <fullName evidence="12">S-adenosyl-L-methionine-dependent methyltransferase</fullName>
    </submittedName>
</protein>
<feature type="compositionally biased region" description="Basic and acidic residues" evidence="10">
    <location>
        <begin position="869"/>
        <end position="880"/>
    </location>
</feature>
<dbReference type="SUPFAM" id="SSF53335">
    <property type="entry name" value="S-adenosyl-L-methionine-dependent methyltransferases"/>
    <property type="match status" value="1"/>
</dbReference>
<keyword evidence="6" id="KW-0819">tRNA processing</keyword>
<feature type="domain" description="SAM-dependent MTase RsmB/NOP-type" evidence="11">
    <location>
        <begin position="92"/>
        <end position="491"/>
    </location>
</feature>
<feature type="binding site" evidence="9">
    <location>
        <position position="317"/>
    </location>
    <ligand>
        <name>S-adenosyl-L-methionine</name>
        <dbReference type="ChEBI" id="CHEBI:59789"/>
    </ligand>
</feature>
<dbReference type="PROSITE" id="PS51686">
    <property type="entry name" value="SAM_MT_RSMB_NOP"/>
    <property type="match status" value="1"/>
</dbReference>
<name>A0A5J5EZF4_9PEZI</name>
<dbReference type="EMBL" id="VXIS01000070">
    <property type="protein sequence ID" value="KAA8908226.1"/>
    <property type="molecule type" value="Genomic_DNA"/>
</dbReference>
<dbReference type="InterPro" id="IPR023267">
    <property type="entry name" value="RCMT"/>
</dbReference>
<accession>A0A5J5EZF4</accession>
<comment type="subcellular location">
    <subcellularLocation>
        <location evidence="1">Nucleus</location>
    </subcellularLocation>
</comment>
<feature type="active site" description="Nucleophile" evidence="9">
    <location>
        <position position="370"/>
    </location>
</feature>
<proteinExistence type="inferred from homology"/>
<keyword evidence="7 9" id="KW-0694">RNA-binding</keyword>
<dbReference type="AlphaFoldDB" id="A0A5J5EZF4"/>
<feature type="region of interest" description="Disordered" evidence="10">
    <location>
        <begin position="535"/>
        <end position="583"/>
    </location>
</feature>
<feature type="binding site" evidence="9">
    <location>
        <position position="262"/>
    </location>
    <ligand>
        <name>S-adenosyl-L-methionine</name>
        <dbReference type="ChEBI" id="CHEBI:59789"/>
    </ligand>
</feature>
<dbReference type="Pfam" id="PF25378">
    <property type="entry name" value="PUA_NSUN2"/>
    <property type="match status" value="1"/>
</dbReference>
<dbReference type="Pfam" id="PF01189">
    <property type="entry name" value="Methyltr_RsmB-F"/>
    <property type="match status" value="1"/>
</dbReference>
<evidence type="ECO:0000256" key="3">
    <source>
        <dbReference type="ARBA" id="ARBA00022603"/>
    </source>
</evidence>
<dbReference type="GO" id="GO:0000049">
    <property type="term" value="F:tRNA binding"/>
    <property type="evidence" value="ECO:0007669"/>
    <property type="project" value="UniProtKB-KW"/>
</dbReference>
<evidence type="ECO:0000256" key="8">
    <source>
        <dbReference type="ARBA" id="ARBA00023242"/>
    </source>
</evidence>
<dbReference type="InterPro" id="IPR023270">
    <property type="entry name" value="RCMT_NCL1"/>
</dbReference>
<dbReference type="PRINTS" id="PR02008">
    <property type="entry name" value="RCMTFAMILY"/>
</dbReference>
<feature type="compositionally biased region" description="Basic and acidic residues" evidence="10">
    <location>
        <begin position="607"/>
        <end position="618"/>
    </location>
</feature>
<evidence type="ECO:0000259" key="11">
    <source>
        <dbReference type="PROSITE" id="PS51686"/>
    </source>
</evidence>
<dbReference type="InterPro" id="IPR057285">
    <property type="entry name" value="Pre-PUA_NSUN2"/>
</dbReference>
<evidence type="ECO:0000313" key="12">
    <source>
        <dbReference type="EMBL" id="KAA8908226.1"/>
    </source>
</evidence>
<comment type="caution">
    <text evidence="12">The sequence shown here is derived from an EMBL/GenBank/DDBJ whole genome shotgun (WGS) entry which is preliminary data.</text>
</comment>
<feature type="region of interest" description="Disordered" evidence="10">
    <location>
        <begin position="599"/>
        <end position="629"/>
    </location>
</feature>
<reference evidence="12 13" key="1">
    <citation type="submission" date="2019-09" db="EMBL/GenBank/DDBJ databases">
        <title>Draft genome of the ectomycorrhizal ascomycete Sphaerosporella brunnea.</title>
        <authorList>
            <consortium name="DOE Joint Genome Institute"/>
            <person name="Benucci G.M."/>
            <person name="Marozzi G."/>
            <person name="Antonielli L."/>
            <person name="Sanchez S."/>
            <person name="Marco P."/>
            <person name="Wang X."/>
            <person name="Falini L.B."/>
            <person name="Barry K."/>
            <person name="Haridas S."/>
            <person name="Lipzen A."/>
            <person name="Labutti K."/>
            <person name="Grigoriev I.V."/>
            <person name="Murat C."/>
            <person name="Martin F."/>
            <person name="Albertini E."/>
            <person name="Donnini D."/>
            <person name="Bonito G."/>
        </authorList>
    </citation>
    <scope>NUCLEOTIDE SEQUENCE [LARGE SCALE GENOMIC DNA]</scope>
    <source>
        <strain evidence="12 13">Sb_GMNB300</strain>
    </source>
</reference>
<feature type="compositionally biased region" description="Acidic residues" evidence="10">
    <location>
        <begin position="881"/>
        <end position="902"/>
    </location>
</feature>
<feature type="compositionally biased region" description="Basic and acidic residues" evidence="10">
    <location>
        <begin position="755"/>
        <end position="779"/>
    </location>
</feature>
<keyword evidence="4 9" id="KW-0808">Transferase</keyword>
<keyword evidence="13" id="KW-1185">Reference proteome</keyword>
<keyword evidence="2" id="KW-0820">tRNA-binding</keyword>
<evidence type="ECO:0000256" key="5">
    <source>
        <dbReference type="ARBA" id="ARBA00022691"/>
    </source>
</evidence>
<sequence length="902" mass="101453">MTLQKVRLLCNSIFSALSPQRAYVGYYQNKNKNKNANRNKYGDKRRDRGGQKQQQPAHGERGNYTSIATENALYERFYKESNLLPEKEWDDFWGALKRTLPTTFRFTGSRGHALSTLKALQEIHIPHLQGITWDGQLVDPPKALPWYPDNLAWGMSIGKTTIRRCPPFKKFQNYLVAETTVGNISRQEAVSMIPPLLMDIEPHHVVLDMCAAPGSKTAQLVEMIHNGEEAAVSAAAAGPAQEDLTKDGEKGGRATGLVIANDADYKRSHMLIHQTKRLNSPNLIVTNHDATMYPSLLISDPKEENKQYLKYDRILADVPCTGDGTARKNYSVWKDWNPHSAFNLHAIQVRILVRGLQMLKVGGRMVYSTCSMNPIENEAVVQAAIDRCGGLDKVEIVDVNDRLPELKRRPGLKGGWRVMDKDQKWYSTFEEVLRDDEGKETRIGRITRSMFPTETDKSDDDPTRIPLERCVRVYPHLQDTGGFFITVLRKKEEIKAIKPEETKTQRIASLTKTSVEATPVPEDAVPVEETTLKTEVIPALKPDGGSTPPPSSPGKRKLESDSPAPAVKKVKADADPESVVPEASEAAITVPSVVIPAPIPASTETTKPFDFRGKDTKGKGPPPEEPFKFIPHDHEVLQRIYEFYGLSDRFPKTCFMVRNAECLPVRAIYFTSHLAKTILERNEGRGVKFVHCGVKAFMKQDVQSPEVCPWRIQSEGLSIVAPWIGPQRVVHATKRDTVHALLKELFPKVGGADEEQAKKEEDKKEGDAEESKQEEVVDDRKTIEEIDKQVRGLGMGCCILKVKKTEGEFSDDMILPLWKSRYSCNLMLPKDERKAMLLRLFNDTSEIRDSTNKNSHIYREANIAAKKARELEEARQRGEIPEEDADQVEAAEAEGKDEEMQE</sequence>
<dbReference type="OrthoDB" id="6093671at2759"/>
<gene>
    <name evidence="12" type="ORF">FN846DRAFT_906291</name>
</gene>
<evidence type="ECO:0000313" key="13">
    <source>
        <dbReference type="Proteomes" id="UP000326924"/>
    </source>
</evidence>
<evidence type="ECO:0000256" key="6">
    <source>
        <dbReference type="ARBA" id="ARBA00022694"/>
    </source>
</evidence>
<dbReference type="PANTHER" id="PTHR22808">
    <property type="entry name" value="NCL1 YEAST -RELATED NOL1/NOP2/FMU SUN DOMAIN-CONTAINING"/>
    <property type="match status" value="1"/>
</dbReference>
<keyword evidence="5 9" id="KW-0949">S-adenosyl-L-methionine</keyword>
<keyword evidence="8" id="KW-0539">Nucleus</keyword>
<feature type="binding site" evidence="9">
    <location>
        <begin position="210"/>
        <end position="216"/>
    </location>
    <ligand>
        <name>S-adenosyl-L-methionine</name>
        <dbReference type="ChEBI" id="CHEBI:59789"/>
    </ligand>
</feature>
<dbReference type="InterPro" id="IPR057286">
    <property type="entry name" value="PUA_NSUN2"/>
</dbReference>
<dbReference type="PANTHER" id="PTHR22808:SF1">
    <property type="entry name" value="RNA CYTOSINE-C(5)-METHYLTRANSFERASE NSUN2-RELATED"/>
    <property type="match status" value="1"/>
</dbReference>
<evidence type="ECO:0000256" key="2">
    <source>
        <dbReference type="ARBA" id="ARBA00022555"/>
    </source>
</evidence>
<feature type="region of interest" description="Disordered" evidence="10">
    <location>
        <begin position="869"/>
        <end position="902"/>
    </location>
</feature>
<comment type="similarity">
    <text evidence="9">Belongs to the class I-like SAM-binding methyltransferase superfamily. RsmB/NOP family.</text>
</comment>
<dbReference type="GO" id="GO:0030488">
    <property type="term" value="P:tRNA methylation"/>
    <property type="evidence" value="ECO:0007669"/>
    <property type="project" value="TreeGrafter"/>
</dbReference>
<dbReference type="Gene3D" id="3.40.50.150">
    <property type="entry name" value="Vaccinia Virus protein VP39"/>
    <property type="match status" value="1"/>
</dbReference>
<dbReference type="PRINTS" id="PR02011">
    <property type="entry name" value="RCMTNCL1"/>
</dbReference>
<evidence type="ECO:0000256" key="4">
    <source>
        <dbReference type="ARBA" id="ARBA00022679"/>
    </source>
</evidence>
<dbReference type="GO" id="GO:0005634">
    <property type="term" value="C:nucleus"/>
    <property type="evidence" value="ECO:0007669"/>
    <property type="project" value="UniProtKB-SubCell"/>
</dbReference>
<evidence type="ECO:0000256" key="10">
    <source>
        <dbReference type="SAM" id="MobiDB-lite"/>
    </source>
</evidence>
<dbReference type="InterPro" id="IPR029063">
    <property type="entry name" value="SAM-dependent_MTases_sf"/>
</dbReference>
<evidence type="ECO:0000256" key="7">
    <source>
        <dbReference type="ARBA" id="ARBA00022884"/>
    </source>
</evidence>
<dbReference type="InParanoid" id="A0A5J5EZF4"/>
<dbReference type="Proteomes" id="UP000326924">
    <property type="component" value="Unassembled WGS sequence"/>
</dbReference>
<dbReference type="Pfam" id="PF25376">
    <property type="entry name" value="Pre-PUA_NSUN2"/>
    <property type="match status" value="1"/>
</dbReference>
<dbReference type="GO" id="GO:0016428">
    <property type="term" value="F:tRNA (cytidine-5-)-methyltransferase activity"/>
    <property type="evidence" value="ECO:0007669"/>
    <property type="project" value="InterPro"/>
</dbReference>
<organism evidence="12 13">
    <name type="scientific">Sphaerosporella brunnea</name>
    <dbReference type="NCBI Taxonomy" id="1250544"/>
    <lineage>
        <taxon>Eukaryota</taxon>
        <taxon>Fungi</taxon>
        <taxon>Dikarya</taxon>
        <taxon>Ascomycota</taxon>
        <taxon>Pezizomycotina</taxon>
        <taxon>Pezizomycetes</taxon>
        <taxon>Pezizales</taxon>
        <taxon>Pyronemataceae</taxon>
        <taxon>Sphaerosporella</taxon>
    </lineage>
</organism>
<feature type="region of interest" description="Disordered" evidence="10">
    <location>
        <begin position="28"/>
        <end position="65"/>
    </location>
</feature>
<dbReference type="GO" id="GO:0005737">
    <property type="term" value="C:cytoplasm"/>
    <property type="evidence" value="ECO:0007669"/>
    <property type="project" value="TreeGrafter"/>
</dbReference>
<dbReference type="InterPro" id="IPR049560">
    <property type="entry name" value="MeTrfase_RsmB-F_NOP2_cat"/>
</dbReference>
<keyword evidence="3 9" id="KW-0489">Methyltransferase</keyword>
<dbReference type="FunCoup" id="A0A5J5EZF4">
    <property type="interactions" value="1352"/>
</dbReference>
<evidence type="ECO:0000256" key="1">
    <source>
        <dbReference type="ARBA" id="ARBA00004123"/>
    </source>
</evidence>
<feature type="binding site" evidence="9">
    <location>
        <position position="289"/>
    </location>
    <ligand>
        <name>S-adenosyl-L-methionine</name>
        <dbReference type="ChEBI" id="CHEBI:59789"/>
    </ligand>
</feature>
<evidence type="ECO:0000256" key="9">
    <source>
        <dbReference type="PROSITE-ProRule" id="PRU01023"/>
    </source>
</evidence>